<dbReference type="Pfam" id="PF17769">
    <property type="entry name" value="PurK_C"/>
    <property type="match status" value="1"/>
</dbReference>
<evidence type="ECO:0000256" key="1">
    <source>
        <dbReference type="ARBA" id="ARBA00022741"/>
    </source>
</evidence>
<dbReference type="HAMAP" id="MF_01928">
    <property type="entry name" value="PurK"/>
    <property type="match status" value="1"/>
</dbReference>
<organism evidence="9 10">
    <name type="scientific">Chryseotalea sanaruensis</name>
    <dbReference type="NCBI Taxonomy" id="2482724"/>
    <lineage>
        <taxon>Bacteria</taxon>
        <taxon>Pseudomonadati</taxon>
        <taxon>Bacteroidota</taxon>
        <taxon>Cytophagia</taxon>
        <taxon>Cytophagales</taxon>
        <taxon>Chryseotaleaceae</taxon>
        <taxon>Chryseotalea</taxon>
    </lineage>
</organism>
<dbReference type="InterPro" id="IPR005875">
    <property type="entry name" value="PurK"/>
</dbReference>
<dbReference type="InterPro" id="IPR003135">
    <property type="entry name" value="ATP-grasp_carboxylate-amine"/>
</dbReference>
<reference evidence="9 10" key="1">
    <citation type="submission" date="2018-11" db="EMBL/GenBank/DDBJ databases">
        <title>Chryseotalea sanarue gen. nov., sp., nov., a member of the family Cytophagaceae, isolated from a brackish lake in Hamamatsu Japan.</title>
        <authorList>
            <person name="Maejima Y."/>
            <person name="Iino T."/>
            <person name="Muraguchi Y."/>
            <person name="Fukuda K."/>
            <person name="Ohkuma M."/>
            <person name="Moriuchi R."/>
            <person name="Dohra H."/>
            <person name="Kimbara K."/>
            <person name="Shintani M."/>
        </authorList>
    </citation>
    <scope>NUCLEOTIDE SEQUENCE [LARGE SCALE GENOMIC DNA]</scope>
    <source>
        <strain evidence="9 10">Ys</strain>
    </source>
</reference>
<keyword evidence="1 6" id="KW-0547">Nucleotide-binding</keyword>
<keyword evidence="4 6" id="KW-0067">ATP-binding</keyword>
<dbReference type="PANTHER" id="PTHR11609:SF5">
    <property type="entry name" value="PHOSPHORIBOSYLAMINOIMIDAZOLE CARBOXYLASE"/>
    <property type="match status" value="1"/>
</dbReference>
<comment type="caution">
    <text evidence="6">Lacks conserved residue(s) required for the propagation of feature annotation.</text>
</comment>
<dbReference type="SUPFAM" id="SSF52440">
    <property type="entry name" value="PreATP-grasp domain"/>
    <property type="match status" value="1"/>
</dbReference>
<feature type="binding site" evidence="6">
    <location>
        <position position="106"/>
    </location>
    <ligand>
        <name>ATP</name>
        <dbReference type="ChEBI" id="CHEBI:30616"/>
    </ligand>
</feature>
<feature type="binding site" evidence="6">
    <location>
        <begin position="262"/>
        <end position="263"/>
    </location>
    <ligand>
        <name>ATP</name>
        <dbReference type="ChEBI" id="CHEBI:30616"/>
    </ligand>
</feature>
<dbReference type="NCBIfam" id="TIGR01161">
    <property type="entry name" value="purK"/>
    <property type="match status" value="1"/>
</dbReference>
<feature type="binding site" evidence="6">
    <location>
        <begin position="175"/>
        <end position="178"/>
    </location>
    <ligand>
        <name>ATP</name>
        <dbReference type="ChEBI" id="CHEBI:30616"/>
    </ligand>
</feature>
<dbReference type="InterPro" id="IPR013815">
    <property type="entry name" value="ATP_grasp_subdomain_1"/>
</dbReference>
<feature type="domain" description="ATP-grasp" evidence="8">
    <location>
        <begin position="110"/>
        <end position="292"/>
    </location>
</feature>
<dbReference type="InterPro" id="IPR011054">
    <property type="entry name" value="Rudment_hybrid_motif"/>
</dbReference>
<comment type="catalytic activity">
    <reaction evidence="6 7">
        <text>5-amino-1-(5-phospho-beta-D-ribosyl)imidazole + hydrogencarbonate + ATP = 5-carboxyamino-1-(5-phospho-D-ribosyl)imidazole + ADP + phosphate + 2 H(+)</text>
        <dbReference type="Rhea" id="RHEA:19317"/>
        <dbReference type="ChEBI" id="CHEBI:15378"/>
        <dbReference type="ChEBI" id="CHEBI:17544"/>
        <dbReference type="ChEBI" id="CHEBI:30616"/>
        <dbReference type="ChEBI" id="CHEBI:43474"/>
        <dbReference type="ChEBI" id="CHEBI:58730"/>
        <dbReference type="ChEBI" id="CHEBI:137981"/>
        <dbReference type="ChEBI" id="CHEBI:456216"/>
        <dbReference type="EC" id="6.3.4.18"/>
    </reaction>
</comment>
<keyword evidence="2 6" id="KW-0658">Purine biosynthesis</keyword>
<dbReference type="NCBIfam" id="NF004679">
    <property type="entry name" value="PRK06019.1-5"/>
    <property type="match status" value="1"/>
</dbReference>
<dbReference type="UniPathway" id="UPA00074">
    <property type="reaction ID" value="UER00942"/>
</dbReference>
<dbReference type="EC" id="6.3.4.18" evidence="6 7"/>
<comment type="function">
    <text evidence="6">Catalyzes the ATP-dependent conversion of 5-aminoimidazole ribonucleotide (AIR) and HCO(3)(-) to N5-carboxyaminoimidazole ribonucleotide (N5-CAIR).</text>
</comment>
<evidence type="ECO:0000256" key="3">
    <source>
        <dbReference type="ARBA" id="ARBA00022793"/>
    </source>
</evidence>
<dbReference type="Gene3D" id="3.30.1490.20">
    <property type="entry name" value="ATP-grasp fold, A domain"/>
    <property type="match status" value="1"/>
</dbReference>
<feature type="binding site" evidence="6">
    <location>
        <position position="144"/>
    </location>
    <ligand>
        <name>ATP</name>
        <dbReference type="ChEBI" id="CHEBI:30616"/>
    </ligand>
</feature>
<keyword evidence="10" id="KW-1185">Reference proteome</keyword>
<dbReference type="AlphaFoldDB" id="A0A401U8G4"/>
<dbReference type="GO" id="GO:0006189">
    <property type="term" value="P:'de novo' IMP biosynthetic process"/>
    <property type="evidence" value="ECO:0007669"/>
    <property type="project" value="UniProtKB-UniRule"/>
</dbReference>
<dbReference type="GO" id="GO:0034028">
    <property type="term" value="F:5-(carboxyamino)imidazole ribonucleotide synthase activity"/>
    <property type="evidence" value="ECO:0007669"/>
    <property type="project" value="UniProtKB-UniRule"/>
</dbReference>
<feature type="binding site" evidence="6">
    <location>
        <position position="183"/>
    </location>
    <ligand>
        <name>ATP</name>
        <dbReference type="ChEBI" id="CHEBI:30616"/>
    </ligand>
</feature>
<dbReference type="GO" id="GO:0005829">
    <property type="term" value="C:cytosol"/>
    <property type="evidence" value="ECO:0007669"/>
    <property type="project" value="TreeGrafter"/>
</dbReference>
<comment type="function">
    <text evidence="7">Catalyzes the ATP-dependent conversion of 5-aminoimidazole ribonucleotide (AIR) and HCO(3)- to N5-carboxyaminoimidazole ribonucleotide (N5-CAIR).</text>
</comment>
<dbReference type="FunFam" id="3.30.470.20:FF:000037">
    <property type="entry name" value="Phosphoribosylaminoimidazole carboxylase, chloroplastic"/>
    <property type="match status" value="1"/>
</dbReference>
<dbReference type="Pfam" id="PF22660">
    <property type="entry name" value="RS_preATP-grasp-like"/>
    <property type="match status" value="1"/>
</dbReference>
<keyword evidence="3" id="KW-0210">Decarboxylase</keyword>
<dbReference type="EMBL" id="BHXQ01000002">
    <property type="protein sequence ID" value="GCC51201.1"/>
    <property type="molecule type" value="Genomic_DNA"/>
</dbReference>
<evidence type="ECO:0000313" key="9">
    <source>
        <dbReference type="EMBL" id="GCC51201.1"/>
    </source>
</evidence>
<dbReference type="GO" id="GO:0005524">
    <property type="term" value="F:ATP binding"/>
    <property type="evidence" value="ECO:0007669"/>
    <property type="project" value="UniProtKB-UniRule"/>
</dbReference>
<evidence type="ECO:0000256" key="6">
    <source>
        <dbReference type="HAMAP-Rule" id="MF_01928"/>
    </source>
</evidence>
<dbReference type="InterPro" id="IPR040686">
    <property type="entry name" value="PurK_C"/>
</dbReference>
<dbReference type="GO" id="GO:0046872">
    <property type="term" value="F:metal ion binding"/>
    <property type="evidence" value="ECO:0007669"/>
    <property type="project" value="InterPro"/>
</dbReference>
<comment type="subunit">
    <text evidence="6 7">Homodimer.</text>
</comment>
<dbReference type="SUPFAM" id="SSF51246">
    <property type="entry name" value="Rudiment single hybrid motif"/>
    <property type="match status" value="1"/>
</dbReference>
<keyword evidence="5" id="KW-0456">Lyase</keyword>
<dbReference type="PANTHER" id="PTHR11609">
    <property type="entry name" value="PURINE BIOSYNTHESIS PROTEIN 6/7, PUR6/7"/>
    <property type="match status" value="1"/>
</dbReference>
<dbReference type="RefSeq" id="WP_127121836.1">
    <property type="nucleotide sequence ID" value="NZ_BHXQ01000002.1"/>
</dbReference>
<keyword evidence="6 7" id="KW-0436">Ligase</keyword>
<sequence length="378" mass="42168">MSNLFTNKKLGILGGGQLGRMLIQSAIDFNMSVAVLDPDAAAPCSFMADFTVGKLTDYETVLNFGKRCDIITIEIENVNTQALKELVKMGKQVYPQPEVIELIQDKRVQKKFYEEYRIPTAEFILVDSKVEVIKQKDFLPAVNKLGKEGYDGRGVQLLRTEKDLDKAFDAPGLLEKLIDFEKEIAVIVARNENGDIVSYPAVEMVFHPEKNLVEYLFAPASLPGNVLQEADRIARKVIKSLNMTGLLAVEMFVTKDGKVLVNEVAPRPHNSGHQSIEANITSQYEQHLRAIYNLPLGACNTVLPSAMVNLLGEEGHEGVARYQGFEEIAKLPGVHVHLYGKHLTKPFRKMGHVTIVDINVERLKQTTQLVKQTLKVIA</sequence>
<name>A0A401U8G4_9BACT</name>
<comment type="pathway">
    <text evidence="6 7">Purine metabolism; IMP biosynthesis via de novo pathway; 5-amino-1-(5-phospho-D-ribosyl)imidazole-4-carboxylate from 5-amino-1-(5-phospho-D-ribosyl)imidazole (N5-CAIR route): step 1/2.</text>
</comment>
<comment type="similarity">
    <text evidence="6 7">Belongs to the PurK/PurT family.</text>
</comment>
<dbReference type="Proteomes" id="UP000288227">
    <property type="component" value="Unassembled WGS sequence"/>
</dbReference>
<comment type="caution">
    <text evidence="9">The sequence shown here is derived from an EMBL/GenBank/DDBJ whole genome shotgun (WGS) entry which is preliminary data.</text>
</comment>
<dbReference type="InterPro" id="IPR016185">
    <property type="entry name" value="PreATP-grasp_dom_sf"/>
</dbReference>
<dbReference type="Gene3D" id="3.40.50.20">
    <property type="match status" value="1"/>
</dbReference>
<evidence type="ECO:0000256" key="4">
    <source>
        <dbReference type="ARBA" id="ARBA00022840"/>
    </source>
</evidence>
<evidence type="ECO:0000259" key="8">
    <source>
        <dbReference type="PROSITE" id="PS50975"/>
    </source>
</evidence>
<protein>
    <recommendedName>
        <fullName evidence="6 7">N5-carboxyaminoimidazole ribonucleotide synthase</fullName>
        <shortName evidence="6 7">N5-CAIR synthase</shortName>
        <ecNumber evidence="6 7">6.3.4.18</ecNumber>
    </recommendedName>
    <alternativeName>
        <fullName evidence="6 7">5-(carboxyamino)imidazole ribonucleotide synthetase</fullName>
    </alternativeName>
</protein>
<dbReference type="GO" id="GO:0004638">
    <property type="term" value="F:phosphoribosylaminoimidazole carboxylase activity"/>
    <property type="evidence" value="ECO:0007669"/>
    <property type="project" value="InterPro"/>
</dbReference>
<dbReference type="Gene3D" id="3.30.470.20">
    <property type="entry name" value="ATP-grasp fold, B domain"/>
    <property type="match status" value="1"/>
</dbReference>
<dbReference type="InterPro" id="IPR054350">
    <property type="entry name" value="PurT/PurK_preATP-grasp"/>
</dbReference>
<dbReference type="OrthoDB" id="9804625at2"/>
<proteinExistence type="inferred from homology"/>
<evidence type="ECO:0000313" key="10">
    <source>
        <dbReference type="Proteomes" id="UP000288227"/>
    </source>
</evidence>
<dbReference type="Pfam" id="PF02222">
    <property type="entry name" value="ATP-grasp"/>
    <property type="match status" value="1"/>
</dbReference>
<evidence type="ECO:0000256" key="7">
    <source>
        <dbReference type="RuleBase" id="RU361200"/>
    </source>
</evidence>
<accession>A0A401U8G4</accession>
<gene>
    <name evidence="6 7" type="primary">purK</name>
    <name evidence="9" type="ORF">SanaruYs_14210</name>
</gene>
<evidence type="ECO:0000256" key="5">
    <source>
        <dbReference type="ARBA" id="ARBA00023239"/>
    </source>
</evidence>
<dbReference type="SUPFAM" id="SSF56059">
    <property type="entry name" value="Glutathione synthetase ATP-binding domain-like"/>
    <property type="match status" value="1"/>
</dbReference>
<dbReference type="InterPro" id="IPR011761">
    <property type="entry name" value="ATP-grasp"/>
</dbReference>
<dbReference type="PROSITE" id="PS50975">
    <property type="entry name" value="ATP_GRASP"/>
    <property type="match status" value="1"/>
</dbReference>
<evidence type="ECO:0000256" key="2">
    <source>
        <dbReference type="ARBA" id="ARBA00022755"/>
    </source>
</evidence>